<sequence length="324" mass="35534">MISPAVASAPPLQFVQYAQNASDNWPLLQQLLLTSDPNWSFFGWLAIYDWVQGTREVLRLEGDTATVVLISEAYANIQPVSSGDSSTSTGDTQMIHNLLVYVTTCFGTVACAVVAYTMYDSFCVTARNLFVFSRVLGVIRIGRPLLFLRGLTATLLLSTSQANVPSTACGQYVMTLLRPTKLKAIVAAIASGLNSPTVNLSAVCVHEARPIDCETEYMTSIAALIQEMISPREVSDLQTLATVATTDVWALQATIFQYDLENASSCPFGLDKPFMSWTLNSDERLQCQETPIRACRRGCNLRLNLPSSNNSIRMQVSIVQHIDN</sequence>
<keyword evidence="4" id="KW-1185">Reference proteome</keyword>
<proteinExistence type="predicted"/>
<accession>A0A485KFA2</accession>
<dbReference type="EMBL" id="VJMH01001605">
    <property type="protein sequence ID" value="KAF0711439.1"/>
    <property type="molecule type" value="Genomic_DNA"/>
</dbReference>
<dbReference type="AlphaFoldDB" id="A0A485KFA2"/>
<evidence type="ECO:0000313" key="3">
    <source>
        <dbReference type="EMBL" id="VFT82343.1"/>
    </source>
</evidence>
<keyword evidence="1" id="KW-0812">Transmembrane</keyword>
<organism evidence="3 4">
    <name type="scientific">Aphanomyces stellatus</name>
    <dbReference type="NCBI Taxonomy" id="120398"/>
    <lineage>
        <taxon>Eukaryota</taxon>
        <taxon>Sar</taxon>
        <taxon>Stramenopiles</taxon>
        <taxon>Oomycota</taxon>
        <taxon>Saprolegniomycetes</taxon>
        <taxon>Saprolegniales</taxon>
        <taxon>Verrucalvaceae</taxon>
        <taxon>Aphanomyces</taxon>
    </lineage>
</organism>
<dbReference type="Proteomes" id="UP000332933">
    <property type="component" value="Unassembled WGS sequence"/>
</dbReference>
<name>A0A485KFA2_9STRA</name>
<keyword evidence="1" id="KW-0472">Membrane</keyword>
<feature type="transmembrane region" description="Helical" evidence="1">
    <location>
        <begin position="98"/>
        <end position="119"/>
    </location>
</feature>
<keyword evidence="1" id="KW-1133">Transmembrane helix</keyword>
<protein>
    <submittedName>
        <fullName evidence="3">Aste57867_5274 protein</fullName>
    </submittedName>
</protein>
<gene>
    <name evidence="3" type="primary">Aste57867_5274</name>
    <name evidence="2" type="ORF">As57867_005261</name>
    <name evidence="3" type="ORF">ASTE57867_5274</name>
</gene>
<dbReference type="EMBL" id="CAADRA010001606">
    <property type="protein sequence ID" value="VFT82343.1"/>
    <property type="molecule type" value="Genomic_DNA"/>
</dbReference>
<evidence type="ECO:0000256" key="1">
    <source>
        <dbReference type="SAM" id="Phobius"/>
    </source>
</evidence>
<evidence type="ECO:0000313" key="2">
    <source>
        <dbReference type="EMBL" id="KAF0711439.1"/>
    </source>
</evidence>
<reference evidence="2" key="2">
    <citation type="submission" date="2019-06" db="EMBL/GenBank/DDBJ databases">
        <title>Genomics analysis of Aphanomyces spp. identifies a new class of oomycete effector associated with host adaptation.</title>
        <authorList>
            <person name="Gaulin E."/>
        </authorList>
    </citation>
    <scope>NUCLEOTIDE SEQUENCE</scope>
    <source>
        <strain evidence="2">CBS 578.67</strain>
    </source>
</reference>
<reference evidence="3 4" key="1">
    <citation type="submission" date="2019-03" db="EMBL/GenBank/DDBJ databases">
        <authorList>
            <person name="Gaulin E."/>
            <person name="Dumas B."/>
        </authorList>
    </citation>
    <scope>NUCLEOTIDE SEQUENCE [LARGE SCALE GENOMIC DNA]</scope>
    <source>
        <strain evidence="3">CBS 568.67</strain>
    </source>
</reference>
<evidence type="ECO:0000313" key="4">
    <source>
        <dbReference type="Proteomes" id="UP000332933"/>
    </source>
</evidence>